<sequence>MFPTPSMWLPEAFRHFQTPTSPFPLHNYTSPAPMDPYPGSPPYKPTRRSSKTPYKHISHFPADASDTEIDSDTDATHAPDFEHFPRISVRMPKHTAHSLRADQILILPPTLTALKICLHSQGPKRTIRAAVAGDMRLRDVVKQVLPQEYLRDARVHVKSRGEWLEPGSPMKVSDIAEMGRFARNERGEVEVRIAVENDRRERREYMWERREEGHGWEKGVGGRRMERMMY</sequence>
<feature type="compositionally biased region" description="Pro residues" evidence="1">
    <location>
        <begin position="33"/>
        <end position="44"/>
    </location>
</feature>
<reference evidence="3" key="1">
    <citation type="journal article" date="2021" name="BMC Genomics">
        <title>Chromosome-level genome assembly and manually-curated proteome of model necrotroph Parastagonospora nodorum Sn15 reveals a genome-wide trove of candidate effector homologs, and redundancy of virulence-related functions within an accessory chromosome.</title>
        <authorList>
            <person name="Bertazzoni S."/>
            <person name="Jones D.A.B."/>
            <person name="Phan H.T."/>
            <person name="Tan K.-C."/>
            <person name="Hane J.K."/>
        </authorList>
    </citation>
    <scope>NUCLEOTIDE SEQUENCE [LARGE SCALE GENOMIC DNA]</scope>
    <source>
        <strain evidence="3">SN15 / ATCC MYA-4574 / FGSC 10173)</strain>
    </source>
</reference>
<evidence type="ECO:0000256" key="1">
    <source>
        <dbReference type="SAM" id="MobiDB-lite"/>
    </source>
</evidence>
<protein>
    <submittedName>
        <fullName evidence="2">Uncharacterized protein</fullName>
    </submittedName>
</protein>
<dbReference type="OrthoDB" id="3694718at2759"/>
<dbReference type="EMBL" id="CP069033">
    <property type="protein sequence ID" value="QRD00678.1"/>
    <property type="molecule type" value="Genomic_DNA"/>
</dbReference>
<keyword evidence="3" id="KW-1185">Reference proteome</keyword>
<accession>A0A7U2I616</accession>
<dbReference type="RefSeq" id="XP_001799521.1">
    <property type="nucleotide sequence ID" value="XM_001799469.1"/>
</dbReference>
<dbReference type="OMA" id="GDMRFRD"/>
<name>A0A7U2I616_PHANO</name>
<dbReference type="VEuPathDB" id="FungiDB:JI435_092220"/>
<dbReference type="AlphaFoldDB" id="A0A7U2I616"/>
<dbReference type="KEGG" id="pno:SNOG_09222"/>
<evidence type="ECO:0000313" key="2">
    <source>
        <dbReference type="EMBL" id="QRD00678.1"/>
    </source>
</evidence>
<feature type="region of interest" description="Disordered" evidence="1">
    <location>
        <begin position="24"/>
        <end position="53"/>
    </location>
</feature>
<proteinExistence type="predicted"/>
<gene>
    <name evidence="2" type="ORF">JI435_092220</name>
</gene>
<dbReference type="Proteomes" id="UP000663193">
    <property type="component" value="Chromosome 11"/>
</dbReference>
<evidence type="ECO:0000313" key="3">
    <source>
        <dbReference type="Proteomes" id="UP000663193"/>
    </source>
</evidence>
<organism evidence="2 3">
    <name type="scientific">Phaeosphaeria nodorum (strain SN15 / ATCC MYA-4574 / FGSC 10173)</name>
    <name type="common">Glume blotch fungus</name>
    <name type="synonym">Parastagonospora nodorum</name>
    <dbReference type="NCBI Taxonomy" id="321614"/>
    <lineage>
        <taxon>Eukaryota</taxon>
        <taxon>Fungi</taxon>
        <taxon>Dikarya</taxon>
        <taxon>Ascomycota</taxon>
        <taxon>Pezizomycotina</taxon>
        <taxon>Dothideomycetes</taxon>
        <taxon>Pleosporomycetidae</taxon>
        <taxon>Pleosporales</taxon>
        <taxon>Pleosporineae</taxon>
        <taxon>Phaeosphaeriaceae</taxon>
        <taxon>Parastagonospora</taxon>
    </lineage>
</organism>